<gene>
    <name evidence="6" type="ORF">AMQ74_00859</name>
</gene>
<dbReference type="InterPro" id="IPR058240">
    <property type="entry name" value="rSAM_sf"/>
</dbReference>
<dbReference type="InterPro" id="IPR006638">
    <property type="entry name" value="Elp3/MiaA/NifB-like_rSAM"/>
</dbReference>
<keyword evidence="3" id="KW-0408">Iron</keyword>
<sequence length="272" mass="30871">MKSKTICYPSKKSFPSISITGENCFFSCSHCNRKYLKSMMSINQEELFQKAVELKNRGAIGLLISGGYNQNGKVPIDYSILKKIKDNTDLIINLHPGFVNKEDAKQIKESGIDAVSVDFVGSNDTINNILKIPFTVNDYEMSLKYLIEEGVNTIPHICIGLDQGNIVGEYKAIEIIKKYNIKSLTLLVLIKNEMQKIKPIQYDIDSIKDFIRYARDTLPSLKLSLGCMRPRIKELEDIALIFDNIVNPNSNMIKLIRNEYEIIVKEICCSLC</sequence>
<dbReference type="GO" id="GO:0046872">
    <property type="term" value="F:metal ion binding"/>
    <property type="evidence" value="ECO:0007669"/>
    <property type="project" value="UniProtKB-KW"/>
</dbReference>
<dbReference type="EMBL" id="LNGD01000040">
    <property type="protein sequence ID" value="KYC52140.1"/>
    <property type="molecule type" value="Genomic_DNA"/>
</dbReference>
<dbReference type="SMART" id="SM00729">
    <property type="entry name" value="Elp3"/>
    <property type="match status" value="1"/>
</dbReference>
<dbReference type="GO" id="GO:0003824">
    <property type="term" value="F:catalytic activity"/>
    <property type="evidence" value="ECO:0007669"/>
    <property type="project" value="InterPro"/>
</dbReference>
<feature type="domain" description="Elp3/MiaA/NifB-like radical SAM core" evidence="5">
    <location>
        <begin position="14"/>
        <end position="213"/>
    </location>
</feature>
<organism evidence="6 7">
    <name type="scientific">Candidatus Methanofastidiosum methylothiophilum</name>
    <dbReference type="NCBI Taxonomy" id="1705564"/>
    <lineage>
        <taxon>Archaea</taxon>
        <taxon>Methanobacteriati</taxon>
        <taxon>Methanobacteriota</taxon>
        <taxon>Stenosarchaea group</taxon>
        <taxon>Candidatus Methanofastidiosia</taxon>
        <taxon>Candidatus Methanofastidiosales</taxon>
        <taxon>Candidatus Methanofastidiosaceae</taxon>
        <taxon>Candidatus Methanofastidiosum</taxon>
    </lineage>
</organism>
<evidence type="ECO:0000256" key="2">
    <source>
        <dbReference type="ARBA" id="ARBA00022723"/>
    </source>
</evidence>
<dbReference type="SFLD" id="SFLDS00029">
    <property type="entry name" value="Radical_SAM"/>
    <property type="match status" value="1"/>
</dbReference>
<dbReference type="PANTHER" id="PTHR43288">
    <property type="entry name" value="BIOTIN SYNTHASE-RELATED PROTEIN, RADICAL SAM SUPERFAMILY"/>
    <property type="match status" value="1"/>
</dbReference>
<dbReference type="PANTHER" id="PTHR43288:SF2">
    <property type="entry name" value="RADICAL SAM CORE DOMAIN-CONTAINING PROTEIN"/>
    <property type="match status" value="1"/>
</dbReference>
<protein>
    <submittedName>
        <fullName evidence="6">Radical SAM superfamily protein</fullName>
    </submittedName>
</protein>
<dbReference type="SUPFAM" id="SSF102114">
    <property type="entry name" value="Radical SAM enzymes"/>
    <property type="match status" value="1"/>
</dbReference>
<dbReference type="InterPro" id="IPR007197">
    <property type="entry name" value="rSAM"/>
</dbReference>
<dbReference type="SFLD" id="SFLDG01113">
    <property type="entry name" value="Uncharacterised_Radical_SAM_Su"/>
    <property type="match status" value="1"/>
</dbReference>
<keyword evidence="2" id="KW-0479">Metal-binding</keyword>
<accession>A0A150J4J2</accession>
<dbReference type="Gene3D" id="3.20.20.70">
    <property type="entry name" value="Aldolase class I"/>
    <property type="match status" value="1"/>
</dbReference>
<evidence type="ECO:0000256" key="1">
    <source>
        <dbReference type="ARBA" id="ARBA00022691"/>
    </source>
</evidence>
<proteinExistence type="predicted"/>
<dbReference type="GO" id="GO:0051536">
    <property type="term" value="F:iron-sulfur cluster binding"/>
    <property type="evidence" value="ECO:0007669"/>
    <property type="project" value="UniProtKB-KW"/>
</dbReference>
<keyword evidence="1" id="KW-0949">S-adenosyl-L-methionine</keyword>
<evidence type="ECO:0000256" key="3">
    <source>
        <dbReference type="ARBA" id="ARBA00023004"/>
    </source>
</evidence>
<reference evidence="6 7" key="1">
    <citation type="journal article" date="2016" name="ISME J.">
        <title>Chasing the elusive Euryarchaeota class WSA2: genomes reveal a uniquely fastidious methyl-reducing methanogen.</title>
        <authorList>
            <person name="Nobu M.K."/>
            <person name="Narihiro T."/>
            <person name="Kuroda K."/>
            <person name="Mei R."/>
            <person name="Liu W.T."/>
        </authorList>
    </citation>
    <scope>NUCLEOTIDE SEQUENCE [LARGE SCALE GENOMIC DNA]</scope>
    <source>
        <strain evidence="6">U1lsi0528_Bin089</strain>
    </source>
</reference>
<dbReference type="InterPro" id="IPR013785">
    <property type="entry name" value="Aldolase_TIM"/>
</dbReference>
<evidence type="ECO:0000313" key="6">
    <source>
        <dbReference type="EMBL" id="KYC52140.1"/>
    </source>
</evidence>
<dbReference type="Pfam" id="PF04055">
    <property type="entry name" value="Radical_SAM"/>
    <property type="match status" value="1"/>
</dbReference>
<evidence type="ECO:0000256" key="4">
    <source>
        <dbReference type="ARBA" id="ARBA00023014"/>
    </source>
</evidence>
<evidence type="ECO:0000259" key="5">
    <source>
        <dbReference type="SMART" id="SM00729"/>
    </source>
</evidence>
<keyword evidence="4" id="KW-0411">Iron-sulfur</keyword>
<name>A0A150J4J2_9EURY</name>
<comment type="caution">
    <text evidence="6">The sequence shown here is derived from an EMBL/GenBank/DDBJ whole genome shotgun (WGS) entry which is preliminary data.</text>
</comment>
<dbReference type="Proteomes" id="UP000075578">
    <property type="component" value="Unassembled WGS sequence"/>
</dbReference>
<dbReference type="AlphaFoldDB" id="A0A150J4J2"/>
<evidence type="ECO:0000313" key="7">
    <source>
        <dbReference type="Proteomes" id="UP000075578"/>
    </source>
</evidence>